<accession>F0T5W9</accession>
<keyword evidence="3" id="KW-1185">Reference proteome</keyword>
<dbReference type="STRING" id="877455.Metbo_1117"/>
<dbReference type="RefSeq" id="WP_013644713.1">
    <property type="nucleotide sequence ID" value="NC_015216.1"/>
</dbReference>
<evidence type="ECO:0000313" key="3">
    <source>
        <dbReference type="Proteomes" id="UP000007490"/>
    </source>
</evidence>
<gene>
    <name evidence="2" type="ordered locus">Metbo_1117</name>
</gene>
<dbReference type="KEGG" id="mel:Metbo_1117"/>
<dbReference type="GeneID" id="10277567"/>
<evidence type="ECO:0000259" key="1">
    <source>
        <dbReference type="Pfam" id="PF04326"/>
    </source>
</evidence>
<dbReference type="eggNOG" id="arCOG03296">
    <property type="taxonomic scope" value="Archaea"/>
</dbReference>
<dbReference type="Pfam" id="PF04326">
    <property type="entry name" value="SLFN_AlbA_2"/>
    <property type="match status" value="1"/>
</dbReference>
<name>F0T5W9_METLA</name>
<reference evidence="3" key="1">
    <citation type="submission" date="2011-02" db="EMBL/GenBank/DDBJ databases">
        <title>Complete sequence of Methanobacterium sp. AL-21.</title>
        <authorList>
            <consortium name="US DOE Joint Genome Institute"/>
            <person name="Lucas S."/>
            <person name="Copeland A."/>
            <person name="Lapidus A."/>
            <person name="Cheng J.-F."/>
            <person name="Goodwin L."/>
            <person name="Pitluck S."/>
            <person name="Chertkov O."/>
            <person name="Detter J.C."/>
            <person name="Han C."/>
            <person name="Tapia R."/>
            <person name="Land M."/>
            <person name="Hauser L."/>
            <person name="Kyrpides N."/>
            <person name="Ivanova N."/>
            <person name="Mikhailova N."/>
            <person name="Pagani I."/>
            <person name="Cadillo-Quiroz H."/>
            <person name="Imachi H."/>
            <person name="Zinder S."/>
            <person name="Liu W."/>
            <person name="Woyke T."/>
        </authorList>
    </citation>
    <scope>NUCLEOTIDE SEQUENCE [LARGE SCALE GENOMIC DNA]</scope>
    <source>
        <strain evidence="3">AL-21</strain>
    </source>
</reference>
<sequence>MINLSKMIENGESEKIEFKNSLSLHNPIYTAISAFSNKNGGSILVGINDNKEVVGVSLGKNTLENLANEIQRNTDPHIFPTITVLKKNNNNVVIIEVEENEEKPVFFRDKAFIRVGKTNQKLSSSEIKRMILEGHSGVYWDEKICENALKDDIDVDKLKWFVNETNKQRNRDLDPELSIEETLSKLDLVKDGKLTNAAVLLFGKDPQRFVRQAEIQCGRFKGTKAIDFVDRKTFPGNIIDQRTKAIEFVKDHINLKTTIVGTERIDEWEYPIAAIRESITNCICHRNYKLSSNIQIRIFNDRLEFWGCGPLPEHLTVEDIKKPHNSHPRNPLIAKRFFDIKFIEHWGTGIERIIQSCLKAGLPKPIFEIKAGDFVVILNKYKITDEILRELNKRQQKAIDYLFLENRITNKEYRSINIGISRSTALNDLKELVDKGIIALEGSGPGAHYILV</sequence>
<dbReference type="Pfam" id="PF13749">
    <property type="entry name" value="HATPase_c_4"/>
    <property type="match status" value="1"/>
</dbReference>
<dbReference type="HOGENOM" id="CLU_024970_3_0_2"/>
<dbReference type="EMBL" id="CP002551">
    <property type="protein sequence ID" value="ADZ09362.1"/>
    <property type="molecule type" value="Genomic_DNA"/>
</dbReference>
<dbReference type="eggNOG" id="arCOG03110">
    <property type="taxonomic scope" value="Archaea"/>
</dbReference>
<feature type="domain" description="Schlafen AlbA-2" evidence="1">
    <location>
        <begin position="12"/>
        <end position="122"/>
    </location>
</feature>
<dbReference type="Gene3D" id="3.30.565.60">
    <property type="match status" value="1"/>
</dbReference>
<proteinExistence type="predicted"/>
<organism evidence="2 3">
    <name type="scientific">Methanobacterium lacus (strain AL-21)</name>
    <dbReference type="NCBI Taxonomy" id="877455"/>
    <lineage>
        <taxon>Archaea</taxon>
        <taxon>Methanobacteriati</taxon>
        <taxon>Methanobacteriota</taxon>
        <taxon>Methanomada group</taxon>
        <taxon>Methanobacteria</taxon>
        <taxon>Methanobacteriales</taxon>
        <taxon>Methanobacteriaceae</taxon>
        <taxon>Methanobacterium</taxon>
    </lineage>
</organism>
<dbReference type="Gene3D" id="1.10.10.10">
    <property type="entry name" value="Winged helix-like DNA-binding domain superfamily/Winged helix DNA-binding domain"/>
    <property type="match status" value="1"/>
</dbReference>
<dbReference type="OrthoDB" id="114576at2157"/>
<dbReference type="InterPro" id="IPR007421">
    <property type="entry name" value="Schlafen_AlbA_2_dom"/>
</dbReference>
<dbReference type="PANTHER" id="PTHR30595:SF6">
    <property type="entry name" value="SCHLAFEN ALBA-2 DOMAIN-CONTAINING PROTEIN"/>
    <property type="match status" value="1"/>
</dbReference>
<dbReference type="InterPro" id="IPR038461">
    <property type="entry name" value="Schlafen_AlbA_2_dom_sf"/>
</dbReference>
<evidence type="ECO:0000313" key="2">
    <source>
        <dbReference type="EMBL" id="ADZ09362.1"/>
    </source>
</evidence>
<reference evidence="2 3" key="2">
    <citation type="journal article" date="2014" name="Int. J. Syst. Evol. Microbiol.">
        <title>Methanobacterium paludis sp. nov. and a novel strain of Methanobacterium lacus isolated from northern peatlands.</title>
        <authorList>
            <person name="Cadillo-Quiroz H."/>
            <person name="Brauer S.L."/>
            <person name="Goodson N."/>
            <person name="Yavitt J.B."/>
            <person name="Zinder S.H."/>
        </authorList>
    </citation>
    <scope>NUCLEOTIDE SEQUENCE [LARGE SCALE GENOMIC DNA]</scope>
    <source>
        <strain evidence="2 3">AL-21</strain>
    </source>
</reference>
<dbReference type="Proteomes" id="UP000007490">
    <property type="component" value="Chromosome"/>
</dbReference>
<dbReference type="AlphaFoldDB" id="F0T5W9"/>
<dbReference type="PANTHER" id="PTHR30595">
    <property type="entry name" value="GLPR-RELATED TRANSCRIPTIONAL REPRESSOR"/>
    <property type="match status" value="1"/>
</dbReference>
<dbReference type="InterPro" id="IPR036388">
    <property type="entry name" value="WH-like_DNA-bd_sf"/>
</dbReference>
<dbReference type="Gene3D" id="3.30.950.30">
    <property type="entry name" value="Schlafen, AAA domain"/>
    <property type="match status" value="1"/>
</dbReference>
<dbReference type="InterPro" id="IPR038475">
    <property type="entry name" value="RecG_C_sf"/>
</dbReference>
<protein>
    <submittedName>
        <fullName evidence="2">Putative transcriptional regulator</fullName>
    </submittedName>
</protein>